<keyword evidence="1" id="KW-0677">Repeat</keyword>
<accession>A0A1G8UVS1</accession>
<dbReference type="InterPro" id="IPR056884">
    <property type="entry name" value="NPHP3-like_N"/>
</dbReference>
<dbReference type="STRING" id="376427.SAMN04487954_1063"/>
<dbReference type="SUPFAM" id="SSF52540">
    <property type="entry name" value="P-loop containing nucleoside triphosphate hydrolases"/>
    <property type="match status" value="1"/>
</dbReference>
<evidence type="ECO:0000259" key="2">
    <source>
        <dbReference type="Pfam" id="PF24883"/>
    </source>
</evidence>
<organism evidence="3 4">
    <name type="scientific">Billgrantia gudaonensis</name>
    <dbReference type="NCBI Taxonomy" id="376427"/>
    <lineage>
        <taxon>Bacteria</taxon>
        <taxon>Pseudomonadati</taxon>
        <taxon>Pseudomonadota</taxon>
        <taxon>Gammaproteobacteria</taxon>
        <taxon>Oceanospirillales</taxon>
        <taxon>Halomonadaceae</taxon>
        <taxon>Billgrantia</taxon>
    </lineage>
</organism>
<dbReference type="Pfam" id="PF24883">
    <property type="entry name" value="NPHP3_N"/>
    <property type="match status" value="1"/>
</dbReference>
<evidence type="ECO:0000313" key="4">
    <source>
        <dbReference type="Proteomes" id="UP000198525"/>
    </source>
</evidence>
<proteinExistence type="predicted"/>
<evidence type="ECO:0000256" key="1">
    <source>
        <dbReference type="ARBA" id="ARBA00022737"/>
    </source>
</evidence>
<keyword evidence="4" id="KW-1185">Reference proteome</keyword>
<dbReference type="Gene3D" id="3.40.50.300">
    <property type="entry name" value="P-loop containing nucleotide triphosphate hydrolases"/>
    <property type="match status" value="1"/>
</dbReference>
<dbReference type="EMBL" id="FNES01000006">
    <property type="protein sequence ID" value="SDJ57962.1"/>
    <property type="molecule type" value="Genomic_DNA"/>
</dbReference>
<protein>
    <recommendedName>
        <fullName evidence="2">Nephrocystin 3-like N-terminal domain-containing protein</fullName>
    </recommendedName>
</protein>
<dbReference type="Proteomes" id="UP000198525">
    <property type="component" value="Unassembled WGS sequence"/>
</dbReference>
<evidence type="ECO:0000313" key="3">
    <source>
        <dbReference type="EMBL" id="SDJ57962.1"/>
    </source>
</evidence>
<feature type="domain" description="Nephrocystin 3-like N-terminal" evidence="2">
    <location>
        <begin position="263"/>
        <end position="391"/>
    </location>
</feature>
<sequence>MVTSSKIKPSQLPRVGYTYQDLMCIRTLINWFHDPEKYQWMSIEGNQGLGHVKSLDDVICFTASGEYELYQVKFTIDSERDDLRLDFDWILKKKGKGTSLIEKWSADIEKFGASSTISIAKLITNRIPDQVLSKCLKDKKVDYTLVPEYIKSRITAQLGSEEKAIAFFKNLIFEHSQKEIDDLEIQLRESLVPDHANPESWFQLLKAVERWASRKNEPAPDGRIYLKQIHDILSLSDKRTISQFFEIPGGYKPPTEEFYKETLIKISNPGCHVISGLPGMGKSTFLSFLTDHLIETKTPVIRHHYYLSPQFIGDRIAFNNAAQSLQSQIKTLYPNEFDSDKIDPHQLETWISKAADTAAESDKTLVVIIDGLDHVYRERSDISQLEHLVNRITPFKNKVCLLFGTQPISDEHIPNSLLRSAPRERSWIDIPPMGLDAIKSRLDFIVSSEEIKLLGNEDHQRSEVVEISQALLDISHGYPLHIIYSLNSLQSADKNISKYDVERLPTCLDGDIHEYYENLWVSLSEGAKEILLLIANADFSWPDKTHISYCFEDSLTFQNSFSEIQHLIEQRLSGIYPFHNSLFVYLRRKDTFVQSRDRLNRISKTWINTHAPEYWRWGWEWIIEANLGNTTPLFQGLNRGWLVQSLCNGYPLDHIEHIFSVAEHIAFDLSQYPELIKLRILKTRLLNGPEFQIQRFSDFLDCSLSISHDNFGLLWRADNLRIIPDNEIVIIAKHFQGRDERIGDACANEIYRRIRFYARLEDSNHYQTLNSLVDDYLHTLASYSNPDLDAINGFYERLSDKDSSFTRIVELLIQYGHRHLLVDLSRFDIPDNIASAVCDEIVLAASIEGVTLDENSPIFSGTESSIYLLQQLLAGNDIQRDQLQEIECPVEYEHRRHLPFYEHFFRTLISNFNISAEIDAPELAAPTDIQGFLKNAWSTFYFASSRIAKTLKEQGKFYPSDLYESFAILEQPDKFLMGYQIDAVLFSIRKSLVKISIHLNILCNSIDVFSNLDKDQLDILSKSIWWDSRVFFDVASRNAIFNFPKESSSQEFVRLFNAELLRRDDTATLANDSLDLAKLATSLGLHNEARKFLERTALNIVGYGHRKDITLHEVFEAIQECSDSNCSQVSDWLERVTTFTTDVFDFSEREIRHIPGWFTKLLAKHNPERLVDEFDYHLSEENWHRTHLILENVVRSFPLSSQPEHSFLRCMTTFDAMTALDERSKDSDVLKGIYEDQCNVLGGMPPPPRERFSTNEEVNTECPEVSTIHPTNLTDFAAALHSVSYQIRETFISNWIDYWVDHGQASIILTAFSDYYDESKSDYELDRCLHHIFLLSKKTEGKTAAYKWAVRNIKLNNCWNPYFSSGSKEALREYGNTYSKHWENLLRDTMAPGSSSLQRDENIVIPSTQLVTYLASAGQVALAAEITETIVTSLEGDIAHLPLTKLYWYDDPVSFQNIPLHLILLHFKWPDRYARFLTAKQIAALLKEDSSIEFRALYLHFLNNQPYEVDIVDFLSVLLLIEAPPFTEEEITKSIHYPSLISDALLLSLDLVNEERKDLSTLYSDFSDDLEPNDAKYEKYANGLALRFIGVIKTLEDEHQVQLVRHFFLEWEQIQQRCSCYIFRPHNFSSDQFYPQDKIGCSFSWRAEVSILSAYVRTLAYAMNKHCIPAEVCLSHAQEVLPFGSIAINLSPSDPPCNWPIMDDLNKDDPLPGEKEVEQYLADFAASTDEILLRADGPVLRNHSGVCIDLKVILISLQNSEIDDPKMMFDSIDHMRNSEQGIFPLVKWTCPISFGRWEIDWLSRGYFQPTYSVGDLPVNTVSKSDSSVEYFGGSISNGVWRYWVNQWYPVHHGGVGNSFGTYFVVSKEFFEKFRAHTGGNYYLIAKMICIDRRDFTHTAEPNETFAILPV</sequence>
<dbReference type="InterPro" id="IPR027417">
    <property type="entry name" value="P-loop_NTPase"/>
</dbReference>
<gene>
    <name evidence="3" type="ORF">SAMN04487954_1063</name>
</gene>
<name>A0A1G8UVS1_9GAMM</name>
<reference evidence="3 4" key="1">
    <citation type="submission" date="2016-10" db="EMBL/GenBank/DDBJ databases">
        <authorList>
            <person name="de Groot N.N."/>
        </authorList>
    </citation>
    <scope>NUCLEOTIDE SEQUENCE [LARGE SCALE GENOMIC DNA]</scope>
    <source>
        <strain evidence="3 4">CGMCC 1.6133</strain>
    </source>
</reference>